<evidence type="ECO:0000259" key="3">
    <source>
        <dbReference type="Pfam" id="PF20516"/>
    </source>
</evidence>
<keyword evidence="4" id="KW-0489">Methyltransferase</keyword>
<gene>
    <name evidence="4" type="ORF">GMOD_00009259</name>
</gene>
<dbReference type="Pfam" id="PF20516">
    <property type="entry name" value="PDDEXK_12"/>
    <property type="match status" value="1"/>
</dbReference>
<evidence type="ECO:0000256" key="1">
    <source>
        <dbReference type="SAM" id="MobiDB-lite"/>
    </source>
</evidence>
<keyword evidence="4" id="KW-0808">Transferase</keyword>
<dbReference type="InterPro" id="IPR046797">
    <property type="entry name" value="PDDEXK_12"/>
</dbReference>
<proteinExistence type="predicted"/>
<dbReference type="EMBL" id="KE747828">
    <property type="protein sequence ID" value="RMZ71903.1"/>
    <property type="molecule type" value="Genomic_DNA"/>
</dbReference>
<reference evidence="4 5" key="1">
    <citation type="journal article" date="2014" name="PLoS ONE">
        <title>De novo Genome Assembly of the Fungal Plant Pathogen Pyrenophora semeniperda.</title>
        <authorList>
            <person name="Soliai M.M."/>
            <person name="Meyer S.E."/>
            <person name="Udall J.A."/>
            <person name="Elzinga D.E."/>
            <person name="Hermansen R.A."/>
            <person name="Bodily P.M."/>
            <person name="Hart A.A."/>
            <person name="Coleman C.E."/>
        </authorList>
    </citation>
    <scope>NUCLEOTIDE SEQUENCE [LARGE SCALE GENOMIC DNA]</scope>
    <source>
        <strain evidence="4 5">CCB06</strain>
        <tissue evidence="4">Mycelium</tissue>
    </source>
</reference>
<feature type="region of interest" description="Disordered" evidence="1">
    <location>
        <begin position="82"/>
        <end position="163"/>
    </location>
</feature>
<keyword evidence="2" id="KW-0812">Transmembrane</keyword>
<keyword evidence="2" id="KW-0472">Membrane</keyword>
<accession>A0A3M7MBI3</accession>
<sequence>MARITDHEPLQLAPIAVNLAIRTSSLIYLHLLLCSFPIVAVMIDLWVDSIQGASPPPSPKIPSEYSGKPRRRPAAAYLPLIDSSSLTNIDPPNRKTRRAPTHKMSQRSGEPSRRSSRLMAAMHAALRTQPATDPATDPAQQTHQKRPTRPTPPVLDLSNTPVLTPSAYESSLSQDACESKISKRSVSPTRLMVDLQVANKPVIPRAVNTIKDVPDDVIGLFKVLQKLLLVSKGVIPLGIELTIHQAAVKKEVNIDLEDVEGLVATIPSGKTAEELNYEFRCIKEIRDGTLICKTRHLHEPSWNELVHCQMLKLAVRNRDSFSYYNITTARINKELVPGNEYGEILKSKMIDFAVTVGPPLIETKLVISRINASQHKLPRTINPSDYSPLRYEPVVLGIETKSASGSSENGEVQLSVWAMAHFNRLRHLIQDPVTITLPLILITGAQWRLYFAVDSPSEIHLIDAMSLGNTDTLINCYTLLKALGLLLDWAEDNYVAWFLMEAKPE</sequence>
<feature type="compositionally biased region" description="Basic residues" evidence="1">
    <location>
        <begin position="94"/>
        <end position="105"/>
    </location>
</feature>
<name>A0A3M7MBI3_9PLEO</name>
<evidence type="ECO:0000313" key="5">
    <source>
        <dbReference type="Proteomes" id="UP000265663"/>
    </source>
</evidence>
<dbReference type="GO" id="GO:0032259">
    <property type="term" value="P:methylation"/>
    <property type="evidence" value="ECO:0007669"/>
    <property type="project" value="UniProtKB-KW"/>
</dbReference>
<evidence type="ECO:0000256" key="2">
    <source>
        <dbReference type="SAM" id="Phobius"/>
    </source>
</evidence>
<protein>
    <submittedName>
        <fullName evidence="4">Methyltransferase type 11</fullName>
    </submittedName>
</protein>
<keyword evidence="2" id="KW-1133">Transmembrane helix</keyword>
<organism evidence="4 5">
    <name type="scientific">Pyrenophora seminiperda CCB06</name>
    <dbReference type="NCBI Taxonomy" id="1302712"/>
    <lineage>
        <taxon>Eukaryota</taxon>
        <taxon>Fungi</taxon>
        <taxon>Dikarya</taxon>
        <taxon>Ascomycota</taxon>
        <taxon>Pezizomycotina</taxon>
        <taxon>Dothideomycetes</taxon>
        <taxon>Pleosporomycetidae</taxon>
        <taxon>Pleosporales</taxon>
        <taxon>Pleosporineae</taxon>
        <taxon>Pleosporaceae</taxon>
        <taxon>Pyrenophora</taxon>
    </lineage>
</organism>
<feature type="domain" description="PD-(D/E)XK nuclease-like" evidence="3">
    <location>
        <begin position="274"/>
        <end position="494"/>
    </location>
</feature>
<keyword evidence="5" id="KW-1185">Reference proteome</keyword>
<dbReference type="GO" id="GO:0008168">
    <property type="term" value="F:methyltransferase activity"/>
    <property type="evidence" value="ECO:0007669"/>
    <property type="project" value="UniProtKB-KW"/>
</dbReference>
<dbReference type="OrthoDB" id="4161186at2759"/>
<evidence type="ECO:0000313" key="4">
    <source>
        <dbReference type="EMBL" id="RMZ71903.1"/>
    </source>
</evidence>
<dbReference type="AlphaFoldDB" id="A0A3M7MBI3"/>
<dbReference type="Proteomes" id="UP000265663">
    <property type="component" value="Unassembled WGS sequence"/>
</dbReference>
<feature type="transmembrane region" description="Helical" evidence="2">
    <location>
        <begin position="26"/>
        <end position="47"/>
    </location>
</feature>